<dbReference type="PROSITE" id="PS50977">
    <property type="entry name" value="HTH_TETR_2"/>
    <property type="match status" value="1"/>
</dbReference>
<sequence length="219" mass="24640">MRTPRMAAGPADRELLQQDAGSGAPYRLLVAGLECFADRGFHATTTRDIATRAEMSPAAMYVHYPSKGELLYRLSRLGHADALRATLEEAADDEDDARPRLWRLVRGFAEWHARHHLLARVAQYELNSVPRDRLPEILDLRHAVARTLEAEAERGVRDGEFEIAELHESVRAILSLGIDIARWYRTSGRRTPEELATIYADLVLRMVLPRDPVAATAHS</sequence>
<feature type="DNA-binding region" description="H-T-H motif" evidence="2">
    <location>
        <begin position="45"/>
        <end position="64"/>
    </location>
</feature>
<evidence type="ECO:0000259" key="3">
    <source>
        <dbReference type="PROSITE" id="PS50977"/>
    </source>
</evidence>
<evidence type="ECO:0000256" key="2">
    <source>
        <dbReference type="PROSITE-ProRule" id="PRU00335"/>
    </source>
</evidence>
<protein>
    <submittedName>
        <fullName evidence="4">HTH-type transcriptional repressor KstR2</fullName>
    </submittedName>
</protein>
<dbReference type="PANTHER" id="PTHR30055:SF200">
    <property type="entry name" value="HTH-TYPE TRANSCRIPTIONAL REPRESSOR BDCR"/>
    <property type="match status" value="1"/>
</dbReference>
<dbReference type="InterPro" id="IPR041490">
    <property type="entry name" value="KstR2_TetR_C"/>
</dbReference>
<dbReference type="InterPro" id="IPR036271">
    <property type="entry name" value="Tet_transcr_reg_TetR-rel_C_sf"/>
</dbReference>
<keyword evidence="1 2" id="KW-0238">DNA-binding</keyword>
<dbReference type="PRINTS" id="PR00455">
    <property type="entry name" value="HTHTETR"/>
</dbReference>
<evidence type="ECO:0000256" key="1">
    <source>
        <dbReference type="ARBA" id="ARBA00023125"/>
    </source>
</evidence>
<dbReference type="InterPro" id="IPR009057">
    <property type="entry name" value="Homeodomain-like_sf"/>
</dbReference>
<feature type="domain" description="HTH tetR-type" evidence="3">
    <location>
        <begin position="22"/>
        <end position="82"/>
    </location>
</feature>
<organism evidence="4 5">
    <name type="scientific">Capillimicrobium parvum</name>
    <dbReference type="NCBI Taxonomy" id="2884022"/>
    <lineage>
        <taxon>Bacteria</taxon>
        <taxon>Bacillati</taxon>
        <taxon>Actinomycetota</taxon>
        <taxon>Thermoleophilia</taxon>
        <taxon>Solirubrobacterales</taxon>
        <taxon>Capillimicrobiaceae</taxon>
        <taxon>Capillimicrobium</taxon>
    </lineage>
</organism>
<evidence type="ECO:0000313" key="5">
    <source>
        <dbReference type="Proteomes" id="UP001162834"/>
    </source>
</evidence>
<dbReference type="PANTHER" id="PTHR30055">
    <property type="entry name" value="HTH-TYPE TRANSCRIPTIONAL REGULATOR RUTR"/>
    <property type="match status" value="1"/>
</dbReference>
<dbReference type="Proteomes" id="UP001162834">
    <property type="component" value="Chromosome"/>
</dbReference>
<dbReference type="GO" id="GO:0000976">
    <property type="term" value="F:transcription cis-regulatory region binding"/>
    <property type="evidence" value="ECO:0007669"/>
    <property type="project" value="TreeGrafter"/>
</dbReference>
<proteinExistence type="predicted"/>
<gene>
    <name evidence="4" type="primary">kstR2_2</name>
    <name evidence="4" type="ORF">DSM104329_01257</name>
</gene>
<accession>A0A9E7BZ25</accession>
<dbReference type="EMBL" id="CP087164">
    <property type="protein sequence ID" value="UGS34875.1"/>
    <property type="molecule type" value="Genomic_DNA"/>
</dbReference>
<keyword evidence="5" id="KW-1185">Reference proteome</keyword>
<dbReference type="Pfam" id="PF00440">
    <property type="entry name" value="TetR_N"/>
    <property type="match status" value="1"/>
</dbReference>
<dbReference type="KEGG" id="sbae:DSM104329_01257"/>
<dbReference type="Gene3D" id="1.10.357.10">
    <property type="entry name" value="Tetracycline Repressor, domain 2"/>
    <property type="match status" value="1"/>
</dbReference>
<dbReference type="SUPFAM" id="SSF48498">
    <property type="entry name" value="Tetracyclin repressor-like, C-terminal domain"/>
    <property type="match status" value="1"/>
</dbReference>
<name>A0A9E7BZ25_9ACTN</name>
<dbReference type="RefSeq" id="WP_259314541.1">
    <property type="nucleotide sequence ID" value="NZ_CP087164.1"/>
</dbReference>
<dbReference type="AlphaFoldDB" id="A0A9E7BZ25"/>
<dbReference type="GO" id="GO:0003700">
    <property type="term" value="F:DNA-binding transcription factor activity"/>
    <property type="evidence" value="ECO:0007669"/>
    <property type="project" value="TreeGrafter"/>
</dbReference>
<evidence type="ECO:0000313" key="4">
    <source>
        <dbReference type="EMBL" id="UGS34875.1"/>
    </source>
</evidence>
<dbReference type="InterPro" id="IPR001647">
    <property type="entry name" value="HTH_TetR"/>
</dbReference>
<reference evidence="4" key="1">
    <citation type="journal article" date="2022" name="Int. J. Syst. Evol. Microbiol.">
        <title>Pseudomonas aegrilactucae sp. nov. and Pseudomonas morbosilactucae sp. nov., pathogens causing bacterial rot of lettuce in Japan.</title>
        <authorList>
            <person name="Sawada H."/>
            <person name="Fujikawa T."/>
            <person name="Satou M."/>
        </authorList>
    </citation>
    <scope>NUCLEOTIDE SEQUENCE</scope>
    <source>
        <strain evidence="4">0166_1</strain>
    </source>
</reference>
<dbReference type="InterPro" id="IPR050109">
    <property type="entry name" value="HTH-type_TetR-like_transc_reg"/>
</dbReference>
<dbReference type="Pfam" id="PF17932">
    <property type="entry name" value="TetR_C_24"/>
    <property type="match status" value="1"/>
</dbReference>
<dbReference type="SUPFAM" id="SSF46689">
    <property type="entry name" value="Homeodomain-like"/>
    <property type="match status" value="1"/>
</dbReference>